<evidence type="ECO:0000259" key="9">
    <source>
        <dbReference type="Pfam" id="PF13962"/>
    </source>
</evidence>
<dbReference type="GO" id="GO:0005886">
    <property type="term" value="C:plasma membrane"/>
    <property type="evidence" value="ECO:0007669"/>
    <property type="project" value="TreeGrafter"/>
</dbReference>
<keyword evidence="2 8" id="KW-0812">Transmembrane</keyword>
<evidence type="ECO:0000256" key="1">
    <source>
        <dbReference type="ARBA" id="ARBA00004141"/>
    </source>
</evidence>
<feature type="repeat" description="ANK" evidence="7">
    <location>
        <begin position="347"/>
        <end position="368"/>
    </location>
</feature>
<feature type="transmembrane region" description="Helical" evidence="8">
    <location>
        <begin position="676"/>
        <end position="694"/>
    </location>
</feature>
<dbReference type="SUPFAM" id="SSF48403">
    <property type="entry name" value="Ankyrin repeat"/>
    <property type="match status" value="2"/>
</dbReference>
<protein>
    <recommendedName>
        <fullName evidence="9">PGG domain-containing protein</fullName>
    </recommendedName>
</protein>
<evidence type="ECO:0000256" key="8">
    <source>
        <dbReference type="SAM" id="Phobius"/>
    </source>
</evidence>
<organism evidence="10 11">
    <name type="scientific">Rhynchospora tenuis</name>
    <dbReference type="NCBI Taxonomy" id="198213"/>
    <lineage>
        <taxon>Eukaryota</taxon>
        <taxon>Viridiplantae</taxon>
        <taxon>Streptophyta</taxon>
        <taxon>Embryophyta</taxon>
        <taxon>Tracheophyta</taxon>
        <taxon>Spermatophyta</taxon>
        <taxon>Magnoliopsida</taxon>
        <taxon>Liliopsida</taxon>
        <taxon>Poales</taxon>
        <taxon>Cyperaceae</taxon>
        <taxon>Cyperoideae</taxon>
        <taxon>Rhynchosporeae</taxon>
        <taxon>Rhynchospora</taxon>
    </lineage>
</organism>
<reference evidence="10 11" key="1">
    <citation type="journal article" date="2022" name="Cell">
        <title>Repeat-based holocentromeres influence genome architecture and karyotype evolution.</title>
        <authorList>
            <person name="Hofstatter P.G."/>
            <person name="Thangavel G."/>
            <person name="Lux T."/>
            <person name="Neumann P."/>
            <person name="Vondrak T."/>
            <person name="Novak P."/>
            <person name="Zhang M."/>
            <person name="Costa L."/>
            <person name="Castellani M."/>
            <person name="Scott A."/>
            <person name="Toegelov H."/>
            <person name="Fuchs J."/>
            <person name="Mata-Sucre Y."/>
            <person name="Dias Y."/>
            <person name="Vanzela A.L.L."/>
            <person name="Huettel B."/>
            <person name="Almeida C.C.S."/>
            <person name="Simkova H."/>
            <person name="Souza G."/>
            <person name="Pedrosa-Harand A."/>
            <person name="Macas J."/>
            <person name="Mayer K.F.X."/>
            <person name="Houben A."/>
            <person name="Marques A."/>
        </authorList>
    </citation>
    <scope>NUCLEOTIDE SEQUENCE [LARGE SCALE GENOMIC DNA]</scope>
    <source>
        <strain evidence="10">RhyTen1mFocal</strain>
    </source>
</reference>
<comment type="subcellular location">
    <subcellularLocation>
        <location evidence="1">Membrane</location>
        <topology evidence="1">Multi-pass membrane protein</topology>
    </subcellularLocation>
</comment>
<gene>
    <name evidence="10" type="ORF">LUZ61_013532</name>
</gene>
<dbReference type="AlphaFoldDB" id="A0AAD5Z0U8"/>
<proteinExistence type="predicted"/>
<evidence type="ECO:0000256" key="7">
    <source>
        <dbReference type="PROSITE-ProRule" id="PRU00023"/>
    </source>
</evidence>
<sequence length="704" mass="78299">MATTEHRTVSPLLGVTHAGDTALHIATCFGHHDMAKRICEKNSFMFMQDNDKAETPLHYAAQAGNCKLVTLFIRLAEKEGGNVVAELLRKRNRDGETALFQAIHHCQVLEVDILRLYGKLKLLHFHFGNAKRAWADKNTHVEVVEELLRADFAVADCPNFRSMFQLASIPNNNGISPLYLAIMQNSLSTVTSLVGSLPVSASRVEYAGPDGRTALHAAAVRNKGFIQKVTSWKPELTKTTDNSGSTPLHYAVSANNLEGVKLLLETDKTSAYVADDSSLYPIHVAAKLGLELLVAEFFEQCPDSDELLDREGRNFLHLAVEERKASVVWWVCKRSKLVKVLNSQENKGDTPMHLAVKARDVNIFALLLGSQKTRTCIMNKNGLTPLDVAIANRTVGFWNWQNPNYIIERTLNWIGCSSGIHRIDNFISEHNLLMDQEKKEKEAQDLEKMAKSMAIGSTLIASAAFAGTFTVSIAYRRESNSSHSKPGLSLAFKAFVIMSAYAFICAIAATALVVEAALNFLDPEYRKKYVVICAQLVTEAIKGFIVAIALGVLVMMISVLQWRLACLICLICCVVPVLLQPHFWPNILIQRALIRYLGIKRFTLVGGHILIRNISYGIIVLLVLLAGRSSNTDLAEHIVLAIIIVILLFVSYPFIPSFGNIWIRSKAITIMIDKRFFIIIVLSLVTYMVLFFPMQEIKKSSKAT</sequence>
<feature type="transmembrane region" description="Helical" evidence="8">
    <location>
        <begin position="562"/>
        <end position="581"/>
    </location>
</feature>
<accession>A0AAD5Z0U8</accession>
<dbReference type="PROSITE" id="PS50297">
    <property type="entry name" value="ANK_REP_REGION"/>
    <property type="match status" value="2"/>
</dbReference>
<feature type="repeat" description="ANK" evidence="7">
    <location>
        <begin position="243"/>
        <end position="265"/>
    </location>
</feature>
<dbReference type="InterPro" id="IPR036770">
    <property type="entry name" value="Ankyrin_rpt-contain_sf"/>
</dbReference>
<dbReference type="PANTHER" id="PTHR24186:SF50">
    <property type="entry name" value="ANKYRIN REPEAT-CONTAINING PROTEIN ITN1-LIKE ISOFORM X1"/>
    <property type="match status" value="1"/>
</dbReference>
<feature type="transmembrane region" description="Helical" evidence="8">
    <location>
        <begin position="602"/>
        <end position="626"/>
    </location>
</feature>
<dbReference type="Pfam" id="PF13962">
    <property type="entry name" value="PGG"/>
    <property type="match status" value="1"/>
</dbReference>
<evidence type="ECO:0000256" key="2">
    <source>
        <dbReference type="ARBA" id="ARBA00022692"/>
    </source>
</evidence>
<feature type="domain" description="PGG" evidence="9">
    <location>
        <begin position="445"/>
        <end position="553"/>
    </location>
</feature>
<dbReference type="InterPro" id="IPR026961">
    <property type="entry name" value="PGG_dom"/>
</dbReference>
<dbReference type="Gene3D" id="1.25.40.20">
    <property type="entry name" value="Ankyrin repeat-containing domain"/>
    <property type="match status" value="3"/>
</dbReference>
<keyword evidence="3" id="KW-0677">Repeat</keyword>
<dbReference type="PANTHER" id="PTHR24186">
    <property type="entry name" value="PROTEIN PHOSPHATASE 1 REGULATORY SUBUNIT"/>
    <property type="match status" value="1"/>
</dbReference>
<keyword evidence="11" id="KW-1185">Reference proteome</keyword>
<dbReference type="PROSITE" id="PS50088">
    <property type="entry name" value="ANK_REPEAT"/>
    <property type="match status" value="2"/>
</dbReference>
<dbReference type="Proteomes" id="UP001210211">
    <property type="component" value="Unassembled WGS sequence"/>
</dbReference>
<feature type="transmembrane region" description="Helical" evidence="8">
    <location>
        <begin position="495"/>
        <end position="518"/>
    </location>
</feature>
<evidence type="ECO:0000256" key="6">
    <source>
        <dbReference type="ARBA" id="ARBA00023136"/>
    </source>
</evidence>
<dbReference type="SMART" id="SM00248">
    <property type="entry name" value="ANK"/>
    <property type="match status" value="7"/>
</dbReference>
<evidence type="ECO:0000256" key="3">
    <source>
        <dbReference type="ARBA" id="ARBA00022737"/>
    </source>
</evidence>
<keyword evidence="6 8" id="KW-0472">Membrane</keyword>
<dbReference type="InterPro" id="IPR002110">
    <property type="entry name" value="Ankyrin_rpt"/>
</dbReference>
<feature type="transmembrane region" description="Helical" evidence="8">
    <location>
        <begin position="638"/>
        <end position="655"/>
    </location>
</feature>
<comment type="caution">
    <text evidence="10">The sequence shown here is derived from an EMBL/GenBank/DDBJ whole genome shotgun (WGS) entry which is preliminary data.</text>
</comment>
<keyword evidence="4 8" id="KW-1133">Transmembrane helix</keyword>
<keyword evidence="5 7" id="KW-0040">ANK repeat</keyword>
<feature type="transmembrane region" description="Helical" evidence="8">
    <location>
        <begin position="530"/>
        <end position="556"/>
    </location>
</feature>
<name>A0AAD5Z0U8_9POAL</name>
<feature type="transmembrane region" description="Helical" evidence="8">
    <location>
        <begin position="454"/>
        <end position="475"/>
    </location>
</feature>
<dbReference type="Pfam" id="PF12796">
    <property type="entry name" value="Ank_2"/>
    <property type="match status" value="2"/>
</dbReference>
<evidence type="ECO:0000313" key="11">
    <source>
        <dbReference type="Proteomes" id="UP001210211"/>
    </source>
</evidence>
<evidence type="ECO:0000256" key="4">
    <source>
        <dbReference type="ARBA" id="ARBA00022989"/>
    </source>
</evidence>
<dbReference type="EMBL" id="JAMRDG010000002">
    <property type="protein sequence ID" value="KAJ3684368.1"/>
    <property type="molecule type" value="Genomic_DNA"/>
</dbReference>
<evidence type="ECO:0000256" key="5">
    <source>
        <dbReference type="ARBA" id="ARBA00023043"/>
    </source>
</evidence>
<evidence type="ECO:0000313" key="10">
    <source>
        <dbReference type="EMBL" id="KAJ3684368.1"/>
    </source>
</evidence>